<evidence type="ECO:0000256" key="1">
    <source>
        <dbReference type="SAM" id="Phobius"/>
    </source>
</evidence>
<evidence type="ECO:0000313" key="2">
    <source>
        <dbReference type="EMBL" id="KAJ7618800.1"/>
    </source>
</evidence>
<organism evidence="2 3">
    <name type="scientific">Roridomyces roridus</name>
    <dbReference type="NCBI Taxonomy" id="1738132"/>
    <lineage>
        <taxon>Eukaryota</taxon>
        <taxon>Fungi</taxon>
        <taxon>Dikarya</taxon>
        <taxon>Basidiomycota</taxon>
        <taxon>Agaricomycotina</taxon>
        <taxon>Agaricomycetes</taxon>
        <taxon>Agaricomycetidae</taxon>
        <taxon>Agaricales</taxon>
        <taxon>Marasmiineae</taxon>
        <taxon>Mycenaceae</taxon>
        <taxon>Roridomyces</taxon>
    </lineage>
</organism>
<keyword evidence="1" id="KW-0812">Transmembrane</keyword>
<sequence length="186" mass="20828">MFSRAFRKMCTRCFGRILLQLDLQNFQHLPVAKVWRSELYQQHSPKYCFFLKTAGFDILGAAEFDLILLATAGLTALVFAATLLHRRSQKKKKQVISQIWDTPLPSPRPTFASELSPAPFMLDQAEQQGVHLTGQKIQLMPRELSSYSITQSPGSAMDGTMEEHAVMSERGDIHPGSTTSPPSYLA</sequence>
<evidence type="ECO:0000313" key="3">
    <source>
        <dbReference type="Proteomes" id="UP001221142"/>
    </source>
</evidence>
<reference evidence="2" key="1">
    <citation type="submission" date="2023-03" db="EMBL/GenBank/DDBJ databases">
        <title>Massive genome expansion in bonnet fungi (Mycena s.s.) driven by repeated elements and novel gene families across ecological guilds.</title>
        <authorList>
            <consortium name="Lawrence Berkeley National Laboratory"/>
            <person name="Harder C.B."/>
            <person name="Miyauchi S."/>
            <person name="Viragh M."/>
            <person name="Kuo A."/>
            <person name="Thoen E."/>
            <person name="Andreopoulos B."/>
            <person name="Lu D."/>
            <person name="Skrede I."/>
            <person name="Drula E."/>
            <person name="Henrissat B."/>
            <person name="Morin E."/>
            <person name="Kohler A."/>
            <person name="Barry K."/>
            <person name="LaButti K."/>
            <person name="Morin E."/>
            <person name="Salamov A."/>
            <person name="Lipzen A."/>
            <person name="Mereny Z."/>
            <person name="Hegedus B."/>
            <person name="Baldrian P."/>
            <person name="Stursova M."/>
            <person name="Weitz H."/>
            <person name="Taylor A."/>
            <person name="Grigoriev I.V."/>
            <person name="Nagy L.G."/>
            <person name="Martin F."/>
            <person name="Kauserud H."/>
        </authorList>
    </citation>
    <scope>NUCLEOTIDE SEQUENCE</scope>
    <source>
        <strain evidence="2">9284</strain>
    </source>
</reference>
<dbReference type="EMBL" id="JARKIF010000019">
    <property type="protein sequence ID" value="KAJ7618800.1"/>
    <property type="molecule type" value="Genomic_DNA"/>
</dbReference>
<dbReference type="Proteomes" id="UP001221142">
    <property type="component" value="Unassembled WGS sequence"/>
</dbReference>
<gene>
    <name evidence="2" type="ORF">FB45DRAFT_1033960</name>
</gene>
<feature type="transmembrane region" description="Helical" evidence="1">
    <location>
        <begin position="66"/>
        <end position="84"/>
    </location>
</feature>
<protein>
    <submittedName>
        <fullName evidence="2">Uncharacterized protein</fullName>
    </submittedName>
</protein>
<accession>A0AAD7FHG1</accession>
<name>A0AAD7FHG1_9AGAR</name>
<comment type="caution">
    <text evidence="2">The sequence shown here is derived from an EMBL/GenBank/DDBJ whole genome shotgun (WGS) entry which is preliminary data.</text>
</comment>
<proteinExistence type="predicted"/>
<keyword evidence="1" id="KW-0472">Membrane</keyword>
<keyword evidence="3" id="KW-1185">Reference proteome</keyword>
<dbReference type="AlphaFoldDB" id="A0AAD7FHG1"/>
<keyword evidence="1" id="KW-1133">Transmembrane helix</keyword>